<organism evidence="1 2">
    <name type="scientific">Trichuris muris</name>
    <name type="common">Mouse whipworm</name>
    <dbReference type="NCBI Taxonomy" id="70415"/>
    <lineage>
        <taxon>Eukaryota</taxon>
        <taxon>Metazoa</taxon>
        <taxon>Ecdysozoa</taxon>
        <taxon>Nematoda</taxon>
        <taxon>Enoplea</taxon>
        <taxon>Dorylaimia</taxon>
        <taxon>Trichinellida</taxon>
        <taxon>Trichuridae</taxon>
        <taxon>Trichuris</taxon>
    </lineage>
</organism>
<dbReference type="AlphaFoldDB" id="A0A5S6R0U5"/>
<sequence>MSDSESKVSYSVNSVSLPRTFESGNFADWLVKFDLCIGIADAFNIADDGTRAFRKVPFKKRESRNTVTLINPLSETLFSMSRIVLTCLQTPVERHSRLYWSSTEEWWPTPAGFSARPRKITRYLKKNVLL</sequence>
<proteinExistence type="predicted"/>
<protein>
    <submittedName>
        <fullName evidence="2">Uncharacterized protein</fullName>
    </submittedName>
</protein>
<keyword evidence="1" id="KW-1185">Reference proteome</keyword>
<dbReference type="Proteomes" id="UP000046395">
    <property type="component" value="Unassembled WGS sequence"/>
</dbReference>
<reference evidence="2" key="1">
    <citation type="submission" date="2019-12" db="UniProtKB">
        <authorList>
            <consortium name="WormBaseParasite"/>
        </authorList>
    </citation>
    <scope>IDENTIFICATION</scope>
</reference>
<accession>A0A5S6R0U5</accession>
<evidence type="ECO:0000313" key="1">
    <source>
        <dbReference type="Proteomes" id="UP000046395"/>
    </source>
</evidence>
<evidence type="ECO:0000313" key="2">
    <source>
        <dbReference type="WBParaSite" id="TMUE_3000012934.1"/>
    </source>
</evidence>
<dbReference type="WBParaSite" id="TMUE_3000012934.1">
    <property type="protein sequence ID" value="TMUE_3000012934.1"/>
    <property type="gene ID" value="WBGene00301757"/>
</dbReference>
<name>A0A5S6R0U5_TRIMR</name>